<evidence type="ECO:0000259" key="7">
    <source>
        <dbReference type="Pfam" id="PF01435"/>
    </source>
</evidence>
<evidence type="ECO:0000256" key="5">
    <source>
        <dbReference type="ARBA" id="ARBA00023049"/>
    </source>
</evidence>
<evidence type="ECO:0000256" key="1">
    <source>
        <dbReference type="ARBA" id="ARBA00022670"/>
    </source>
</evidence>
<protein>
    <submittedName>
        <fullName evidence="8">M48 family metallopeptidase</fullName>
    </submittedName>
</protein>
<dbReference type="Gene3D" id="3.30.2010.10">
    <property type="entry name" value="Metalloproteases ('zincins'), catalytic domain"/>
    <property type="match status" value="1"/>
</dbReference>
<dbReference type="Pfam" id="PF01435">
    <property type="entry name" value="Peptidase_M48"/>
    <property type="match status" value="1"/>
</dbReference>
<accession>A0ABW5AAQ3</accession>
<comment type="caution">
    <text evidence="8">The sequence shown here is derived from an EMBL/GenBank/DDBJ whole genome shotgun (WGS) entry which is preliminary data.</text>
</comment>
<evidence type="ECO:0000256" key="4">
    <source>
        <dbReference type="ARBA" id="ARBA00022833"/>
    </source>
</evidence>
<keyword evidence="1 6" id="KW-0645">Protease</keyword>
<dbReference type="InterPro" id="IPR051156">
    <property type="entry name" value="Mito/Outer_Membr_Metalloprot"/>
</dbReference>
<proteinExistence type="inferred from homology"/>
<evidence type="ECO:0000313" key="9">
    <source>
        <dbReference type="Proteomes" id="UP001597413"/>
    </source>
</evidence>
<dbReference type="InterPro" id="IPR001915">
    <property type="entry name" value="Peptidase_M48"/>
</dbReference>
<gene>
    <name evidence="8" type="ORF">ACFSM0_14780</name>
</gene>
<keyword evidence="3 6" id="KW-0378">Hydrolase</keyword>
<comment type="cofactor">
    <cofactor evidence="6">
        <name>Zn(2+)</name>
        <dbReference type="ChEBI" id="CHEBI:29105"/>
    </cofactor>
    <text evidence="6">Binds 1 zinc ion per subunit.</text>
</comment>
<dbReference type="Proteomes" id="UP001597413">
    <property type="component" value="Unassembled WGS sequence"/>
</dbReference>
<organism evidence="8 9">
    <name type="scientific">Rhodobacter lacus</name>
    <dbReference type="NCBI Taxonomy" id="1641972"/>
    <lineage>
        <taxon>Bacteria</taxon>
        <taxon>Pseudomonadati</taxon>
        <taxon>Pseudomonadota</taxon>
        <taxon>Alphaproteobacteria</taxon>
        <taxon>Rhodobacterales</taxon>
        <taxon>Rhodobacter group</taxon>
        <taxon>Rhodobacter</taxon>
    </lineage>
</organism>
<dbReference type="PANTHER" id="PTHR22726:SF1">
    <property type="entry name" value="METALLOENDOPEPTIDASE OMA1, MITOCHONDRIAL"/>
    <property type="match status" value="1"/>
</dbReference>
<feature type="domain" description="Peptidase M48" evidence="7">
    <location>
        <begin position="42"/>
        <end position="223"/>
    </location>
</feature>
<keyword evidence="9" id="KW-1185">Reference proteome</keyword>
<name>A0ABW5AAQ3_9RHOB</name>
<keyword evidence="4 6" id="KW-0862">Zinc</keyword>
<evidence type="ECO:0000256" key="3">
    <source>
        <dbReference type="ARBA" id="ARBA00022801"/>
    </source>
</evidence>
<sequence>MVLLLRLLPVLFILAAGLVMWHVSARATIRKLAAQSHPLAEPGLAPVIEALRKALGVERLPVFVHEIPQVNGLAAPDGSVYLTEGFVRLYRQGQVSAEELASVIAHEIGHVARGHAKRRMLDFSGQNLLRFVLTGLIGRFIPVIGPWIANLITEAVAARLSQKDEFEADEFATALLLKAGIGAAPQLTLFEKLDAITGARAGVVPAWLLSHPATADRIGAIRTNLNRWNAA</sequence>
<dbReference type="CDD" id="cd07332">
    <property type="entry name" value="M48C_Oma1_like"/>
    <property type="match status" value="1"/>
</dbReference>
<comment type="similarity">
    <text evidence="6">Belongs to the peptidase M48 family.</text>
</comment>
<dbReference type="EMBL" id="JBHUIX010000013">
    <property type="protein sequence ID" value="MFD2175357.1"/>
    <property type="molecule type" value="Genomic_DNA"/>
</dbReference>
<evidence type="ECO:0000256" key="2">
    <source>
        <dbReference type="ARBA" id="ARBA00022723"/>
    </source>
</evidence>
<keyword evidence="5 6" id="KW-0482">Metalloprotease</keyword>
<evidence type="ECO:0000256" key="6">
    <source>
        <dbReference type="RuleBase" id="RU003983"/>
    </source>
</evidence>
<dbReference type="PANTHER" id="PTHR22726">
    <property type="entry name" value="METALLOENDOPEPTIDASE OMA1"/>
    <property type="match status" value="1"/>
</dbReference>
<keyword evidence="2" id="KW-0479">Metal-binding</keyword>
<evidence type="ECO:0000313" key="8">
    <source>
        <dbReference type="EMBL" id="MFD2175357.1"/>
    </source>
</evidence>
<reference evidence="9" key="1">
    <citation type="journal article" date="2019" name="Int. J. Syst. Evol. Microbiol.">
        <title>The Global Catalogue of Microorganisms (GCM) 10K type strain sequencing project: providing services to taxonomists for standard genome sequencing and annotation.</title>
        <authorList>
            <consortium name="The Broad Institute Genomics Platform"/>
            <consortium name="The Broad Institute Genome Sequencing Center for Infectious Disease"/>
            <person name="Wu L."/>
            <person name="Ma J."/>
        </authorList>
    </citation>
    <scope>NUCLEOTIDE SEQUENCE [LARGE SCALE GENOMIC DNA]</scope>
    <source>
        <strain evidence="9">CCUG 55131</strain>
    </source>
</reference>
<dbReference type="RefSeq" id="WP_377391939.1">
    <property type="nucleotide sequence ID" value="NZ_JBHUIX010000013.1"/>
</dbReference>